<dbReference type="Proteomes" id="UP000321034">
    <property type="component" value="Unassembled WGS sequence"/>
</dbReference>
<protein>
    <submittedName>
        <fullName evidence="1">FAD-dependent oxidoreductase</fullName>
    </submittedName>
</protein>
<dbReference type="InterPro" id="IPR036188">
    <property type="entry name" value="FAD/NAD-bd_sf"/>
</dbReference>
<dbReference type="PANTHER" id="PTHR42716">
    <property type="entry name" value="L-ASPARTATE OXIDASE"/>
    <property type="match status" value="1"/>
</dbReference>
<dbReference type="EMBL" id="VRSV01000002">
    <property type="protein sequence ID" value="TXK10460.1"/>
    <property type="molecule type" value="Genomic_DNA"/>
</dbReference>
<evidence type="ECO:0000313" key="1">
    <source>
        <dbReference type="EMBL" id="TXK10460.1"/>
    </source>
</evidence>
<accession>A0A5C8HYP6</accession>
<dbReference type="Pfam" id="PF12831">
    <property type="entry name" value="FAD_oxidored"/>
    <property type="match status" value="1"/>
</dbReference>
<reference evidence="1 2" key="1">
    <citation type="submission" date="2019-08" db="EMBL/GenBank/DDBJ databases">
        <authorList>
            <person name="Dong K."/>
        </authorList>
    </citation>
    <scope>NUCLEOTIDE SEQUENCE [LARGE SCALE GENOMIC DNA]</scope>
    <source>
        <strain evidence="1 2">JCM14558</strain>
    </source>
</reference>
<keyword evidence="2" id="KW-1185">Reference proteome</keyword>
<gene>
    <name evidence="1" type="ORF">FVP77_10670</name>
</gene>
<dbReference type="PANTHER" id="PTHR42716:SF1">
    <property type="entry name" value="SLL0471 PROTEIN"/>
    <property type="match status" value="1"/>
</dbReference>
<evidence type="ECO:0000313" key="2">
    <source>
        <dbReference type="Proteomes" id="UP000321034"/>
    </source>
</evidence>
<sequence>MHRSLHAPLLVVGGGLGGVAAALTAARLGTAVVLTESSDWLGGQLTSQAVPPDEHEWIETHRISPSYSELRERIRDHYRREYPLRDGVRDLVNLNPGAGFVSRLCHEPRVGHLAIREMLSRWEASGLLTVLTEHDPIAVHRDGDRIVAVTLHDRRSGLDVTVAAERVVDATELGDLIELGGFASVVGAEGADETGELHAPAVADPTDQQAVTWCAALELRPGESHVIDRPDGYSRWRDTVPAFWPGSQLSWTDVEPISLDVRERPMFLGSPEAAIDSEDRDLWHYRRILSRAAMAPGWPGNDVTLVNWPQVDYWDRPLVGVEPTERSVARAEARELTTSFIYWMQTEAPRSDGGTGYPELKPRGDVVGTADGLAKDVYVRESRRIRALFTVTEQHIGRDMRGDESGSELFRDSVGIGYYRIDLHPSTAGRSYVDVDCFPFQIPLGALIPRDGDNLIAGCKNIGTTHITNGAYRLHPVEWSIGEAAGALAVMSLDRRVPPAEIWHDHALTRELQSILSERLGIALAWSDDIRTRGSKSEAVRIPTPR</sequence>
<dbReference type="InterPro" id="IPR005288">
    <property type="entry name" value="NadB"/>
</dbReference>
<proteinExistence type="predicted"/>
<dbReference type="GO" id="GO:0008734">
    <property type="term" value="F:L-aspartate oxidase activity"/>
    <property type="evidence" value="ECO:0007669"/>
    <property type="project" value="InterPro"/>
</dbReference>
<dbReference type="SUPFAM" id="SSF51905">
    <property type="entry name" value="FAD/NAD(P)-binding domain"/>
    <property type="match status" value="1"/>
</dbReference>
<dbReference type="Gene3D" id="3.40.50.720">
    <property type="entry name" value="NAD(P)-binding Rossmann-like Domain"/>
    <property type="match status" value="1"/>
</dbReference>
<dbReference type="GO" id="GO:0009435">
    <property type="term" value="P:NAD+ biosynthetic process"/>
    <property type="evidence" value="ECO:0007669"/>
    <property type="project" value="InterPro"/>
</dbReference>
<name>A0A5C8HYP6_9MICO</name>
<organism evidence="1 2">
    <name type="scientific">Microbacterium hatanonis</name>
    <dbReference type="NCBI Taxonomy" id="404366"/>
    <lineage>
        <taxon>Bacteria</taxon>
        <taxon>Bacillati</taxon>
        <taxon>Actinomycetota</taxon>
        <taxon>Actinomycetes</taxon>
        <taxon>Micrococcales</taxon>
        <taxon>Microbacteriaceae</taxon>
        <taxon>Microbacterium</taxon>
    </lineage>
</organism>
<comment type="caution">
    <text evidence="1">The sequence shown here is derived from an EMBL/GenBank/DDBJ whole genome shotgun (WGS) entry which is preliminary data.</text>
</comment>
<dbReference type="AlphaFoldDB" id="A0A5C8HYP6"/>
<dbReference type="OrthoDB" id="615715at2"/>